<accession>A0AAE1XQF1</accession>
<dbReference type="InterPro" id="IPR012337">
    <property type="entry name" value="RNaseH-like_sf"/>
</dbReference>
<protein>
    <recommendedName>
        <fullName evidence="3">RNase H type-1 domain-containing protein</fullName>
    </recommendedName>
</protein>
<evidence type="ECO:0000313" key="2">
    <source>
        <dbReference type="Proteomes" id="UP001293254"/>
    </source>
</evidence>
<dbReference type="EMBL" id="JACGWO010000011">
    <property type="protein sequence ID" value="KAK4415754.1"/>
    <property type="molecule type" value="Genomic_DNA"/>
</dbReference>
<dbReference type="InterPro" id="IPR036397">
    <property type="entry name" value="RNaseH_sf"/>
</dbReference>
<gene>
    <name evidence="1" type="ORF">Salat_2682800</name>
</gene>
<dbReference type="PANTHER" id="PTHR48475:SF2">
    <property type="entry name" value="RIBONUCLEASE H"/>
    <property type="match status" value="1"/>
</dbReference>
<dbReference type="Gene3D" id="3.30.420.10">
    <property type="entry name" value="Ribonuclease H-like superfamily/Ribonuclease H"/>
    <property type="match status" value="1"/>
</dbReference>
<dbReference type="GO" id="GO:0003676">
    <property type="term" value="F:nucleic acid binding"/>
    <property type="evidence" value="ECO:0007669"/>
    <property type="project" value="InterPro"/>
</dbReference>
<dbReference type="PANTHER" id="PTHR48475">
    <property type="entry name" value="RIBONUCLEASE H"/>
    <property type="match status" value="1"/>
</dbReference>
<reference evidence="1" key="1">
    <citation type="submission" date="2020-06" db="EMBL/GenBank/DDBJ databases">
        <authorList>
            <person name="Li T."/>
            <person name="Hu X."/>
            <person name="Zhang T."/>
            <person name="Song X."/>
            <person name="Zhang H."/>
            <person name="Dai N."/>
            <person name="Sheng W."/>
            <person name="Hou X."/>
            <person name="Wei L."/>
        </authorList>
    </citation>
    <scope>NUCLEOTIDE SEQUENCE</scope>
    <source>
        <strain evidence="1">3651</strain>
        <tissue evidence="1">Leaf</tissue>
    </source>
</reference>
<evidence type="ECO:0008006" key="3">
    <source>
        <dbReference type="Google" id="ProtNLM"/>
    </source>
</evidence>
<proteinExistence type="predicted"/>
<reference evidence="1" key="2">
    <citation type="journal article" date="2024" name="Plant">
        <title>Genomic evolution and insights into agronomic trait innovations of Sesamum species.</title>
        <authorList>
            <person name="Miao H."/>
            <person name="Wang L."/>
            <person name="Qu L."/>
            <person name="Liu H."/>
            <person name="Sun Y."/>
            <person name="Le M."/>
            <person name="Wang Q."/>
            <person name="Wei S."/>
            <person name="Zheng Y."/>
            <person name="Lin W."/>
            <person name="Duan Y."/>
            <person name="Cao H."/>
            <person name="Xiong S."/>
            <person name="Wang X."/>
            <person name="Wei L."/>
            <person name="Li C."/>
            <person name="Ma Q."/>
            <person name="Ju M."/>
            <person name="Zhao R."/>
            <person name="Li G."/>
            <person name="Mu C."/>
            <person name="Tian Q."/>
            <person name="Mei H."/>
            <person name="Zhang T."/>
            <person name="Gao T."/>
            <person name="Zhang H."/>
        </authorList>
    </citation>
    <scope>NUCLEOTIDE SEQUENCE</scope>
    <source>
        <strain evidence="1">3651</strain>
    </source>
</reference>
<dbReference type="Proteomes" id="UP001293254">
    <property type="component" value="Unassembled WGS sequence"/>
</dbReference>
<name>A0AAE1XQF1_9LAMI</name>
<evidence type="ECO:0000313" key="1">
    <source>
        <dbReference type="EMBL" id="KAK4415754.1"/>
    </source>
</evidence>
<dbReference type="SUPFAM" id="SSF53098">
    <property type="entry name" value="Ribonuclease H-like"/>
    <property type="match status" value="1"/>
</dbReference>
<sequence length="102" mass="11084">MRQVEDIGKNDSNVLITKVLAPRWTMHVDGSTMSGEGGVGFWIMGLEGESYDFAIKLNFKVINNEATYEALLSGIEMLRSLKAGEVAAFMDSKLGVGHFLGA</sequence>
<organism evidence="1 2">
    <name type="scientific">Sesamum alatum</name>
    <dbReference type="NCBI Taxonomy" id="300844"/>
    <lineage>
        <taxon>Eukaryota</taxon>
        <taxon>Viridiplantae</taxon>
        <taxon>Streptophyta</taxon>
        <taxon>Embryophyta</taxon>
        <taxon>Tracheophyta</taxon>
        <taxon>Spermatophyta</taxon>
        <taxon>Magnoliopsida</taxon>
        <taxon>eudicotyledons</taxon>
        <taxon>Gunneridae</taxon>
        <taxon>Pentapetalae</taxon>
        <taxon>asterids</taxon>
        <taxon>lamiids</taxon>
        <taxon>Lamiales</taxon>
        <taxon>Pedaliaceae</taxon>
        <taxon>Sesamum</taxon>
    </lineage>
</organism>
<keyword evidence="2" id="KW-1185">Reference proteome</keyword>
<comment type="caution">
    <text evidence="1">The sequence shown here is derived from an EMBL/GenBank/DDBJ whole genome shotgun (WGS) entry which is preliminary data.</text>
</comment>
<dbReference type="AlphaFoldDB" id="A0AAE1XQF1"/>